<comment type="caution">
    <text evidence="14">The sequence shown here is derived from an EMBL/GenBank/DDBJ whole genome shotgun (WGS) entry which is preliminary data.</text>
</comment>
<keyword evidence="8 9" id="KW-0975">Bacterial flagellum</keyword>
<organism evidence="14 15">
    <name type="scientific">Granulicella aggregans</name>
    <dbReference type="NCBI Taxonomy" id="474949"/>
    <lineage>
        <taxon>Bacteria</taxon>
        <taxon>Pseudomonadati</taxon>
        <taxon>Acidobacteriota</taxon>
        <taxon>Terriglobia</taxon>
        <taxon>Terriglobales</taxon>
        <taxon>Acidobacteriaceae</taxon>
        <taxon>Granulicella</taxon>
    </lineage>
</organism>
<dbReference type="PANTHER" id="PTHR30046:SF0">
    <property type="entry name" value="FLAGELLAR M-RING PROTEIN"/>
    <property type="match status" value="1"/>
</dbReference>
<keyword evidence="5 11" id="KW-0812">Transmembrane</keyword>
<keyword evidence="14" id="KW-0966">Cell projection</keyword>
<protein>
    <recommendedName>
        <fullName evidence="9">Flagellar M-ring protein</fullName>
    </recommendedName>
</protein>
<dbReference type="InterPro" id="IPR045851">
    <property type="entry name" value="AMP-bd_C_sf"/>
</dbReference>
<feature type="domain" description="Flagellar M-ring C-terminal" evidence="13">
    <location>
        <begin position="242"/>
        <end position="410"/>
    </location>
</feature>
<comment type="subcellular location">
    <subcellularLocation>
        <location evidence="1 9">Bacterial flagellum basal body</location>
    </subcellularLocation>
    <subcellularLocation>
        <location evidence="2">Cell membrane</location>
        <topology evidence="2">Multi-pass membrane protein</topology>
    </subcellularLocation>
</comment>
<dbReference type="AlphaFoldDB" id="A0A7W7ZAP8"/>
<evidence type="ECO:0000256" key="11">
    <source>
        <dbReference type="SAM" id="Phobius"/>
    </source>
</evidence>
<dbReference type="RefSeq" id="WP_184214046.1">
    <property type="nucleotide sequence ID" value="NZ_JACHIP010000001.1"/>
</dbReference>
<evidence type="ECO:0000256" key="10">
    <source>
        <dbReference type="SAM" id="MobiDB-lite"/>
    </source>
</evidence>
<evidence type="ECO:0000256" key="7">
    <source>
        <dbReference type="ARBA" id="ARBA00023136"/>
    </source>
</evidence>
<feature type="region of interest" description="Disordered" evidence="10">
    <location>
        <begin position="283"/>
        <end position="321"/>
    </location>
</feature>
<dbReference type="Pfam" id="PF01514">
    <property type="entry name" value="YscJ_FliF"/>
    <property type="match status" value="1"/>
</dbReference>
<keyword evidence="14" id="KW-0969">Cilium</keyword>
<sequence length="523" mass="56253">MAETTQIFAQLKQFWMTRTQKQRLMLGAGAVATVGLVGLFANLMATPDYKPLMSGLETADAQTISAELKAKNIPYQLSADGKSISVPADQVDAARLDIASSSPTHSGRMGFEIFDKVSWGQTEFDEKVNYQRALEGELERTITTLANVKSARVHLVMATDSVFVDRERGAKASVTLKLARGGLTHDETASIQRMVSGAVEGLKPTDVSIIDADSNLALNTGGDAGGDDGAERQLSQRLIATLGPVVGADHIRASVNVEYDPSTMEENMDKYDPAVSATLQIQRSDESSGGKAGVGGVPGTTSNVPQKLPNVPVTSGDDSNAQVSKTESATYGVNKTSRHSVLPAGRIKRITAALLVDDNVTRKLEKNGKWTETRTKRTPQELEQLQTLALNAIGLDTARGDSITVQNLSFASAAPDERTPATVFEQARKGLSDYSSIIRYAMLAVLFLMAYVLMIRPMQKKVLEQVVQLPTQTMLAAAEAPVQALPTSVSAARQLREQLGAQVEAEPAKSARLLQAWLREEIK</sequence>
<dbReference type="InterPro" id="IPR000067">
    <property type="entry name" value="FlgMring_FliF"/>
</dbReference>
<evidence type="ECO:0000256" key="8">
    <source>
        <dbReference type="ARBA" id="ARBA00023143"/>
    </source>
</evidence>
<evidence type="ECO:0000256" key="3">
    <source>
        <dbReference type="ARBA" id="ARBA00007971"/>
    </source>
</evidence>
<comment type="function">
    <text evidence="9">The M ring may be actively involved in energy transduction.</text>
</comment>
<keyword evidence="6 11" id="KW-1133">Transmembrane helix</keyword>
<dbReference type="PIRSF" id="PIRSF004862">
    <property type="entry name" value="FliF"/>
    <property type="match status" value="1"/>
</dbReference>
<evidence type="ECO:0000259" key="13">
    <source>
        <dbReference type="Pfam" id="PF08345"/>
    </source>
</evidence>
<keyword evidence="7 11" id="KW-0472">Membrane</keyword>
<evidence type="ECO:0000313" key="14">
    <source>
        <dbReference type="EMBL" id="MBB5056400.1"/>
    </source>
</evidence>
<dbReference type="GO" id="GO:0005886">
    <property type="term" value="C:plasma membrane"/>
    <property type="evidence" value="ECO:0007669"/>
    <property type="project" value="UniProtKB-SubCell"/>
</dbReference>
<dbReference type="Gene3D" id="3.30.300.30">
    <property type="match status" value="1"/>
</dbReference>
<dbReference type="InterPro" id="IPR006182">
    <property type="entry name" value="FliF_N_dom"/>
</dbReference>
<dbReference type="Pfam" id="PF08345">
    <property type="entry name" value="YscJ_FliF_C"/>
    <property type="match status" value="1"/>
</dbReference>
<gene>
    <name evidence="14" type="ORF">HDF16_001069</name>
</gene>
<evidence type="ECO:0000256" key="4">
    <source>
        <dbReference type="ARBA" id="ARBA00022475"/>
    </source>
</evidence>
<dbReference type="PRINTS" id="PR01009">
    <property type="entry name" value="FLGMRINGFLIF"/>
</dbReference>
<dbReference type="Proteomes" id="UP000540989">
    <property type="component" value="Unassembled WGS sequence"/>
</dbReference>
<reference evidence="14 15" key="1">
    <citation type="submission" date="2020-08" db="EMBL/GenBank/DDBJ databases">
        <title>Genomic Encyclopedia of Type Strains, Phase IV (KMG-V): Genome sequencing to study the core and pangenomes of soil and plant-associated prokaryotes.</title>
        <authorList>
            <person name="Whitman W."/>
        </authorList>
    </citation>
    <scope>NUCLEOTIDE SEQUENCE [LARGE SCALE GENOMIC DNA]</scope>
    <source>
        <strain evidence="14 15">M8UP14</strain>
    </source>
</reference>
<keyword evidence="15" id="KW-1185">Reference proteome</keyword>
<keyword evidence="4" id="KW-1003">Cell membrane</keyword>
<dbReference type="GO" id="GO:0009431">
    <property type="term" value="C:bacterial-type flagellum basal body, MS ring"/>
    <property type="evidence" value="ECO:0007669"/>
    <property type="project" value="InterPro"/>
</dbReference>
<comment type="similarity">
    <text evidence="3 9">Belongs to the FliF family.</text>
</comment>
<dbReference type="EMBL" id="JACHIP010000001">
    <property type="protein sequence ID" value="MBB5056400.1"/>
    <property type="molecule type" value="Genomic_DNA"/>
</dbReference>
<feature type="transmembrane region" description="Helical" evidence="11">
    <location>
        <begin position="24"/>
        <end position="45"/>
    </location>
</feature>
<evidence type="ECO:0000259" key="12">
    <source>
        <dbReference type="Pfam" id="PF01514"/>
    </source>
</evidence>
<dbReference type="PANTHER" id="PTHR30046">
    <property type="entry name" value="FLAGELLAR M-RING PROTEIN"/>
    <property type="match status" value="1"/>
</dbReference>
<feature type="compositionally biased region" description="Polar residues" evidence="10">
    <location>
        <begin position="312"/>
        <end position="321"/>
    </location>
</feature>
<dbReference type="InterPro" id="IPR043427">
    <property type="entry name" value="YscJ/FliF"/>
</dbReference>
<keyword evidence="14" id="KW-0282">Flagellum</keyword>
<evidence type="ECO:0000256" key="2">
    <source>
        <dbReference type="ARBA" id="ARBA00004651"/>
    </source>
</evidence>
<evidence type="ECO:0000313" key="15">
    <source>
        <dbReference type="Proteomes" id="UP000540989"/>
    </source>
</evidence>
<evidence type="ECO:0000256" key="1">
    <source>
        <dbReference type="ARBA" id="ARBA00004117"/>
    </source>
</evidence>
<feature type="transmembrane region" description="Helical" evidence="11">
    <location>
        <begin position="437"/>
        <end position="455"/>
    </location>
</feature>
<proteinExistence type="inferred from homology"/>
<accession>A0A7W7ZAP8</accession>
<feature type="domain" description="Flagellar M-ring N-terminal" evidence="12">
    <location>
        <begin position="45"/>
        <end position="216"/>
    </location>
</feature>
<dbReference type="GO" id="GO:0003774">
    <property type="term" value="F:cytoskeletal motor activity"/>
    <property type="evidence" value="ECO:0007669"/>
    <property type="project" value="InterPro"/>
</dbReference>
<evidence type="ECO:0000256" key="6">
    <source>
        <dbReference type="ARBA" id="ARBA00022989"/>
    </source>
</evidence>
<dbReference type="NCBIfam" id="TIGR00206">
    <property type="entry name" value="fliF"/>
    <property type="match status" value="1"/>
</dbReference>
<dbReference type="InterPro" id="IPR013556">
    <property type="entry name" value="Flag_M-ring_C"/>
</dbReference>
<name>A0A7W7ZAP8_9BACT</name>
<evidence type="ECO:0000256" key="5">
    <source>
        <dbReference type="ARBA" id="ARBA00022692"/>
    </source>
</evidence>
<evidence type="ECO:0000256" key="9">
    <source>
        <dbReference type="PIRNR" id="PIRNR004862"/>
    </source>
</evidence>
<dbReference type="GO" id="GO:0071973">
    <property type="term" value="P:bacterial-type flagellum-dependent cell motility"/>
    <property type="evidence" value="ECO:0007669"/>
    <property type="project" value="InterPro"/>
</dbReference>